<evidence type="ECO:0000256" key="5">
    <source>
        <dbReference type="SAM" id="MobiDB-lite"/>
    </source>
</evidence>
<dbReference type="OrthoDB" id="9797134at2"/>
<sequence>MWPGRSKEDKSGRRGQADAGAAHARFEATVMPHLDAAYNLARWLSGSANDADDVVQEAYLRAFRFFGGFEGGEEANARAWLLAIVRNTWFTEWRRRVQLADATPYDEELGGDEALPGWSEEGAADPETLAVRRDEIHLVHRALEALPIAFREVLVLRELEDMSYKEVASVTGVPIGTVMSRLARGRKMLAGAVRAAQCGQGQDKPSVRLVRRAAPGHSEESGNGK</sequence>
<reference evidence="8" key="1">
    <citation type="submission" date="2016-01" db="EMBL/GenBank/DDBJ databases">
        <authorList>
            <person name="Peeters C."/>
        </authorList>
    </citation>
    <scope>NUCLEOTIDE SEQUENCE</scope>
    <source>
        <strain evidence="8">LMG 29320</strain>
    </source>
</reference>
<dbReference type="NCBIfam" id="NF009185">
    <property type="entry name" value="PRK12533.1"/>
    <property type="match status" value="1"/>
</dbReference>
<dbReference type="AlphaFoldDB" id="A0A158DC43"/>
<dbReference type="InterPro" id="IPR007627">
    <property type="entry name" value="RNA_pol_sigma70_r2"/>
</dbReference>
<keyword evidence="4" id="KW-0804">Transcription</keyword>
<dbReference type="GO" id="GO:0006352">
    <property type="term" value="P:DNA-templated transcription initiation"/>
    <property type="evidence" value="ECO:0007669"/>
    <property type="project" value="InterPro"/>
</dbReference>
<dbReference type="InterPro" id="IPR013324">
    <property type="entry name" value="RNA_pol_sigma_r3/r4-like"/>
</dbReference>
<dbReference type="PANTHER" id="PTHR43133">
    <property type="entry name" value="RNA POLYMERASE ECF-TYPE SIGMA FACTO"/>
    <property type="match status" value="1"/>
</dbReference>
<dbReference type="SUPFAM" id="SSF88659">
    <property type="entry name" value="Sigma3 and sigma4 domains of RNA polymerase sigma factors"/>
    <property type="match status" value="1"/>
</dbReference>
<feature type="domain" description="RNA polymerase sigma factor 70 region 4 type 2" evidence="7">
    <location>
        <begin position="138"/>
        <end position="189"/>
    </location>
</feature>
<dbReference type="InterPro" id="IPR014284">
    <property type="entry name" value="RNA_pol_sigma-70_dom"/>
</dbReference>
<dbReference type="Gene3D" id="1.10.10.10">
    <property type="entry name" value="Winged helix-like DNA-binding domain superfamily/Winged helix DNA-binding domain"/>
    <property type="match status" value="1"/>
</dbReference>
<evidence type="ECO:0000313" key="8">
    <source>
        <dbReference type="EMBL" id="SAK91377.1"/>
    </source>
</evidence>
<evidence type="ECO:0000256" key="3">
    <source>
        <dbReference type="ARBA" id="ARBA00023082"/>
    </source>
</evidence>
<dbReference type="InterPro" id="IPR013249">
    <property type="entry name" value="RNA_pol_sigma70_r4_t2"/>
</dbReference>
<evidence type="ECO:0000256" key="4">
    <source>
        <dbReference type="ARBA" id="ARBA00023163"/>
    </source>
</evidence>
<dbReference type="Pfam" id="PF04542">
    <property type="entry name" value="Sigma70_r2"/>
    <property type="match status" value="1"/>
</dbReference>
<accession>A0A158DC43</accession>
<evidence type="ECO:0000256" key="2">
    <source>
        <dbReference type="ARBA" id="ARBA00023015"/>
    </source>
</evidence>
<proteinExistence type="inferred from homology"/>
<comment type="similarity">
    <text evidence="1">Belongs to the sigma-70 factor family. ECF subfamily.</text>
</comment>
<dbReference type="RefSeq" id="WP_061137164.1">
    <property type="nucleotide sequence ID" value="NZ_FCNX02000014.1"/>
</dbReference>
<dbReference type="NCBIfam" id="TIGR02937">
    <property type="entry name" value="sigma70-ECF"/>
    <property type="match status" value="1"/>
</dbReference>
<dbReference type="Pfam" id="PF08281">
    <property type="entry name" value="Sigma70_r4_2"/>
    <property type="match status" value="1"/>
</dbReference>
<dbReference type="InterPro" id="IPR039425">
    <property type="entry name" value="RNA_pol_sigma-70-like"/>
</dbReference>
<evidence type="ECO:0000259" key="7">
    <source>
        <dbReference type="Pfam" id="PF08281"/>
    </source>
</evidence>
<dbReference type="EMBL" id="FCNX02000014">
    <property type="protein sequence ID" value="SAK91377.1"/>
    <property type="molecule type" value="Genomic_DNA"/>
</dbReference>
<gene>
    <name evidence="8" type="ORF">AWB77_05095</name>
</gene>
<dbReference type="STRING" id="1777138.AWB77_05095"/>
<feature type="domain" description="RNA polymerase sigma-70 region 2" evidence="6">
    <location>
        <begin position="30"/>
        <end position="96"/>
    </location>
</feature>
<feature type="region of interest" description="Disordered" evidence="5">
    <location>
        <begin position="200"/>
        <end position="225"/>
    </location>
</feature>
<dbReference type="Proteomes" id="UP000054903">
    <property type="component" value="Unassembled WGS sequence"/>
</dbReference>
<organism evidence="8 9">
    <name type="scientific">Caballeronia fortuita</name>
    <dbReference type="NCBI Taxonomy" id="1777138"/>
    <lineage>
        <taxon>Bacteria</taxon>
        <taxon>Pseudomonadati</taxon>
        <taxon>Pseudomonadota</taxon>
        <taxon>Betaproteobacteria</taxon>
        <taxon>Burkholderiales</taxon>
        <taxon>Burkholderiaceae</taxon>
        <taxon>Caballeronia</taxon>
    </lineage>
</organism>
<dbReference type="SUPFAM" id="SSF88946">
    <property type="entry name" value="Sigma2 domain of RNA polymerase sigma factors"/>
    <property type="match status" value="1"/>
</dbReference>
<dbReference type="GO" id="GO:0003677">
    <property type="term" value="F:DNA binding"/>
    <property type="evidence" value="ECO:0007669"/>
    <property type="project" value="InterPro"/>
</dbReference>
<keyword evidence="3" id="KW-0731">Sigma factor</keyword>
<dbReference type="PANTHER" id="PTHR43133:SF25">
    <property type="entry name" value="RNA POLYMERASE SIGMA FACTOR RFAY-RELATED"/>
    <property type="match status" value="1"/>
</dbReference>
<dbReference type="InterPro" id="IPR036388">
    <property type="entry name" value="WH-like_DNA-bd_sf"/>
</dbReference>
<dbReference type="CDD" id="cd06171">
    <property type="entry name" value="Sigma70_r4"/>
    <property type="match status" value="1"/>
</dbReference>
<dbReference type="Gene3D" id="1.10.1740.10">
    <property type="match status" value="1"/>
</dbReference>
<comment type="caution">
    <text evidence="8">The sequence shown here is derived from an EMBL/GenBank/DDBJ whole genome shotgun (WGS) entry which is preliminary data.</text>
</comment>
<dbReference type="InterPro" id="IPR013325">
    <property type="entry name" value="RNA_pol_sigma_r2"/>
</dbReference>
<keyword evidence="9" id="KW-1185">Reference proteome</keyword>
<evidence type="ECO:0000259" key="6">
    <source>
        <dbReference type="Pfam" id="PF04542"/>
    </source>
</evidence>
<name>A0A158DC43_9BURK</name>
<keyword evidence="2" id="KW-0805">Transcription regulation</keyword>
<dbReference type="GO" id="GO:0016987">
    <property type="term" value="F:sigma factor activity"/>
    <property type="evidence" value="ECO:0007669"/>
    <property type="project" value="UniProtKB-KW"/>
</dbReference>
<evidence type="ECO:0000256" key="1">
    <source>
        <dbReference type="ARBA" id="ARBA00010641"/>
    </source>
</evidence>
<evidence type="ECO:0000313" key="9">
    <source>
        <dbReference type="Proteomes" id="UP000054903"/>
    </source>
</evidence>
<protein>
    <submittedName>
        <fullName evidence="8">RNA polymerase sigma factor</fullName>
    </submittedName>
</protein>